<feature type="transmembrane region" description="Helical" evidence="1">
    <location>
        <begin position="73"/>
        <end position="94"/>
    </location>
</feature>
<accession>A0ABV5IAQ6</accession>
<dbReference type="Proteomes" id="UP001589647">
    <property type="component" value="Unassembled WGS sequence"/>
</dbReference>
<protein>
    <recommendedName>
        <fullName evidence="4">Transmembrane protein</fullName>
    </recommendedName>
</protein>
<feature type="transmembrane region" description="Helical" evidence="1">
    <location>
        <begin position="282"/>
        <end position="305"/>
    </location>
</feature>
<organism evidence="2 3">
    <name type="scientific">Nonomuraea spiralis</name>
    <dbReference type="NCBI Taxonomy" id="46182"/>
    <lineage>
        <taxon>Bacteria</taxon>
        <taxon>Bacillati</taxon>
        <taxon>Actinomycetota</taxon>
        <taxon>Actinomycetes</taxon>
        <taxon>Streptosporangiales</taxon>
        <taxon>Streptosporangiaceae</taxon>
        <taxon>Nonomuraea</taxon>
    </lineage>
</organism>
<name>A0ABV5IAQ6_9ACTN</name>
<comment type="caution">
    <text evidence="2">The sequence shown here is derived from an EMBL/GenBank/DDBJ whole genome shotgun (WGS) entry which is preliminary data.</text>
</comment>
<evidence type="ECO:0000256" key="1">
    <source>
        <dbReference type="SAM" id="Phobius"/>
    </source>
</evidence>
<evidence type="ECO:0000313" key="3">
    <source>
        <dbReference type="Proteomes" id="UP001589647"/>
    </source>
</evidence>
<keyword evidence="1" id="KW-1133">Transmembrane helix</keyword>
<dbReference type="EMBL" id="JBHMEI010000005">
    <property type="protein sequence ID" value="MFB9201613.1"/>
    <property type="molecule type" value="Genomic_DNA"/>
</dbReference>
<evidence type="ECO:0008006" key="4">
    <source>
        <dbReference type="Google" id="ProtNLM"/>
    </source>
</evidence>
<gene>
    <name evidence="2" type="ORF">ACFFV7_10445</name>
</gene>
<feature type="transmembrane region" description="Helical" evidence="1">
    <location>
        <begin position="115"/>
        <end position="137"/>
    </location>
</feature>
<keyword evidence="1" id="KW-0812">Transmembrane</keyword>
<reference evidence="2 3" key="1">
    <citation type="submission" date="2024-09" db="EMBL/GenBank/DDBJ databases">
        <authorList>
            <person name="Sun Q."/>
            <person name="Mori K."/>
        </authorList>
    </citation>
    <scope>NUCLEOTIDE SEQUENCE [LARGE SCALE GENOMIC DNA]</scope>
    <source>
        <strain evidence="2 3">CCM 3426</strain>
    </source>
</reference>
<feature type="transmembrane region" description="Helical" evidence="1">
    <location>
        <begin position="252"/>
        <end position="270"/>
    </location>
</feature>
<proteinExistence type="predicted"/>
<feature type="transmembrane region" description="Helical" evidence="1">
    <location>
        <begin position="351"/>
        <end position="370"/>
    </location>
</feature>
<feature type="transmembrane region" description="Helical" evidence="1">
    <location>
        <begin position="189"/>
        <end position="207"/>
    </location>
</feature>
<keyword evidence="1" id="KW-0472">Membrane</keyword>
<dbReference type="RefSeq" id="WP_229824374.1">
    <property type="nucleotide sequence ID" value="NZ_BMRC01000011.1"/>
</dbReference>
<feature type="transmembrane region" description="Helical" evidence="1">
    <location>
        <begin position="157"/>
        <end position="177"/>
    </location>
</feature>
<feature type="transmembrane region" description="Helical" evidence="1">
    <location>
        <begin position="325"/>
        <end position="344"/>
    </location>
</feature>
<keyword evidence="3" id="KW-1185">Reference proteome</keyword>
<evidence type="ECO:0000313" key="2">
    <source>
        <dbReference type="EMBL" id="MFB9201613.1"/>
    </source>
</evidence>
<sequence length="503" mass="52807">MREGRAGRWGPVALGLGLALLALGPALGWGLVLRYDLLFVPDPPLWPDRGGFPRAVPSDLVVALLSRVLPVEIVQKAALVAVFVLAAAGAAALVPAERRLARLVAAAFYAWNIYLAQRLMLGQWALLLGVAGLPWAIRALTLEGRPGAWRSWGRLAVALLPAAVGGFQAMLVSWLTLMPVAVARRRVPVAAGVLVAYSLPWAVPALGSGAVTDPAGVDAFAARADGPFGVLGSLLSLGGIWNAEAGLPGQEAWWTATARLLLVAAGLYGYARLRTAPGRPPWWGGLAVAAAAGFCVAALGAFQGGREALKWLIALWPGFGPLRDGQVYLAPLVLLTAVGLASALRSGAPALVGVLAPVLALPTFAMGAFGRLEAVTYPEEWTAVRAIVDGDPAPGALVSLPWGAHRAFAWNGGRVVLDPATKLFRRRVSWDDTLLVGLPGGGRLRVRGEDPLNRRTGDLLAAHAYGELPARYLLMAAGENGFPSAPPGWKTVFDGKQLRLLRR</sequence>